<feature type="chain" id="PRO_5040107998" evidence="2">
    <location>
        <begin position="21"/>
        <end position="277"/>
    </location>
</feature>
<gene>
    <name evidence="3" type="ORF">H0H81_009467</name>
</gene>
<reference evidence="3" key="2">
    <citation type="submission" date="2021-10" db="EMBL/GenBank/DDBJ databases">
        <title>Phylogenomics reveals ancestral predisposition of the termite-cultivated fungus Termitomyces towards a domesticated lifestyle.</title>
        <authorList>
            <person name="Auxier B."/>
            <person name="Grum-Grzhimaylo A."/>
            <person name="Cardenas M.E."/>
            <person name="Lodge J.D."/>
            <person name="Laessoe T."/>
            <person name="Pedersen O."/>
            <person name="Smith M.E."/>
            <person name="Kuyper T.W."/>
            <person name="Franco-Molano E.A."/>
            <person name="Baroni T.J."/>
            <person name="Aanen D.K."/>
        </authorList>
    </citation>
    <scope>NUCLEOTIDE SEQUENCE</scope>
    <source>
        <strain evidence="3">D49</strain>
    </source>
</reference>
<feature type="compositionally biased region" description="Low complexity" evidence="1">
    <location>
        <begin position="80"/>
        <end position="91"/>
    </location>
</feature>
<dbReference type="Proteomes" id="UP000717328">
    <property type="component" value="Unassembled WGS sequence"/>
</dbReference>
<comment type="caution">
    <text evidence="3">The sequence shown here is derived from an EMBL/GenBank/DDBJ whole genome shotgun (WGS) entry which is preliminary data.</text>
</comment>
<dbReference type="AlphaFoldDB" id="A0A9P7FPM3"/>
<feature type="region of interest" description="Disordered" evidence="1">
    <location>
        <begin position="62"/>
        <end position="99"/>
    </location>
</feature>
<evidence type="ECO:0000313" key="4">
    <source>
        <dbReference type="Proteomes" id="UP000717328"/>
    </source>
</evidence>
<reference evidence="3" key="1">
    <citation type="submission" date="2021-02" db="EMBL/GenBank/DDBJ databases">
        <authorList>
            <person name="Nieuwenhuis M."/>
            <person name="Van De Peppel L.J.J."/>
        </authorList>
    </citation>
    <scope>NUCLEOTIDE SEQUENCE</scope>
    <source>
        <strain evidence="3">D49</strain>
    </source>
</reference>
<proteinExistence type="predicted"/>
<evidence type="ECO:0000313" key="3">
    <source>
        <dbReference type="EMBL" id="KAG5635979.1"/>
    </source>
</evidence>
<name>A0A9P7FPM3_9AGAR</name>
<sequence length="277" mass="29222">MLVKLLSIFALGASTAFVSATPSSTPRALDLNPPTSVLENSNYNPIPQLTARGLTNAKRLAAGLPLKPPTRRTRTHVSRSQPSGVPPASGSSGNGGGYLEARDSDGKCLGFVSKVQNAFGEYVVQDQKEDSDLRLRVSFDMNAEGVTDIQTTNGPDTDLPYLGGVKGFASDSTNIEEGSPNYIYIAGTVQTSPNEPASDGSNTFTQVTSIAAQIESAIWSYNADTSVIAPQWINEDSGSPTTYVAIADGVIVLTGDKTELAEQLGPVDWVSLYYVPA</sequence>
<keyword evidence="4" id="KW-1185">Reference proteome</keyword>
<evidence type="ECO:0000256" key="1">
    <source>
        <dbReference type="SAM" id="MobiDB-lite"/>
    </source>
</evidence>
<organism evidence="3 4">
    <name type="scientific">Sphagnurus paluster</name>
    <dbReference type="NCBI Taxonomy" id="117069"/>
    <lineage>
        <taxon>Eukaryota</taxon>
        <taxon>Fungi</taxon>
        <taxon>Dikarya</taxon>
        <taxon>Basidiomycota</taxon>
        <taxon>Agaricomycotina</taxon>
        <taxon>Agaricomycetes</taxon>
        <taxon>Agaricomycetidae</taxon>
        <taxon>Agaricales</taxon>
        <taxon>Tricholomatineae</taxon>
        <taxon>Lyophyllaceae</taxon>
        <taxon>Sphagnurus</taxon>
    </lineage>
</organism>
<evidence type="ECO:0000256" key="2">
    <source>
        <dbReference type="SAM" id="SignalP"/>
    </source>
</evidence>
<dbReference type="OrthoDB" id="4584900at2759"/>
<dbReference type="EMBL" id="JABCKI010005992">
    <property type="protein sequence ID" value="KAG5635979.1"/>
    <property type="molecule type" value="Genomic_DNA"/>
</dbReference>
<keyword evidence="2" id="KW-0732">Signal</keyword>
<accession>A0A9P7FPM3</accession>
<feature type="signal peptide" evidence="2">
    <location>
        <begin position="1"/>
        <end position="20"/>
    </location>
</feature>
<protein>
    <submittedName>
        <fullName evidence="3">Uncharacterized protein</fullName>
    </submittedName>
</protein>